<evidence type="ECO:0000259" key="8">
    <source>
        <dbReference type="PROSITE" id="PS51767"/>
    </source>
</evidence>
<comment type="similarity">
    <text evidence="1">Belongs to the peptidase A1 family.</text>
</comment>
<dbReference type="Pfam" id="PF00026">
    <property type="entry name" value="Asp"/>
    <property type="match status" value="2"/>
</dbReference>
<dbReference type="CDD" id="cd05471">
    <property type="entry name" value="pepsin_like"/>
    <property type="match status" value="1"/>
</dbReference>
<evidence type="ECO:0000256" key="3">
    <source>
        <dbReference type="ARBA" id="ARBA00022750"/>
    </source>
</evidence>
<keyword evidence="3" id="KW-0064">Aspartyl protease</keyword>
<keyword evidence="10" id="KW-1185">Reference proteome</keyword>
<proteinExistence type="inferred from homology"/>
<dbReference type="InterPro" id="IPR001461">
    <property type="entry name" value="Aspartic_peptidase_A1"/>
</dbReference>
<dbReference type="Proteomes" id="UP001642484">
    <property type="component" value="Unassembled WGS sequence"/>
</dbReference>
<evidence type="ECO:0000256" key="4">
    <source>
        <dbReference type="ARBA" id="ARBA00022801"/>
    </source>
</evidence>
<evidence type="ECO:0000256" key="2">
    <source>
        <dbReference type="ARBA" id="ARBA00022670"/>
    </source>
</evidence>
<dbReference type="PROSITE" id="PS51767">
    <property type="entry name" value="PEPTIDASE_A1"/>
    <property type="match status" value="1"/>
</dbReference>
<dbReference type="EMBL" id="CAXAMN010024895">
    <property type="protein sequence ID" value="CAK9090802.1"/>
    <property type="molecule type" value="Genomic_DNA"/>
</dbReference>
<keyword evidence="4" id="KW-0378">Hydrolase</keyword>
<gene>
    <name evidence="9" type="ORF">CCMP2556_LOCUS43603</name>
</gene>
<dbReference type="PANTHER" id="PTHR47966">
    <property type="entry name" value="BETA-SITE APP-CLEAVING ENZYME, ISOFORM A-RELATED"/>
    <property type="match status" value="1"/>
</dbReference>
<keyword evidence="6" id="KW-0812">Transmembrane</keyword>
<evidence type="ECO:0000256" key="5">
    <source>
        <dbReference type="SAM" id="MobiDB-lite"/>
    </source>
</evidence>
<comment type="caution">
    <text evidence="9">The sequence shown here is derived from an EMBL/GenBank/DDBJ whole genome shotgun (WGS) entry which is preliminary data.</text>
</comment>
<feature type="region of interest" description="Disordered" evidence="5">
    <location>
        <begin position="376"/>
        <end position="406"/>
    </location>
</feature>
<dbReference type="InterPro" id="IPR021109">
    <property type="entry name" value="Peptidase_aspartic_dom_sf"/>
</dbReference>
<sequence length="713" mass="76615">MVAFFVPFVSLLLLLSPARADQTDPSPMVIRLQRVPGNGTHFYVGRLSVGSPKQTFSVLFDTASGHVLLPHSSCMSKACQKHKQFFPYKSKTSLDVNSNGLPVQPEHKLALGKVKRDAVSLDFAQADLGEGSAKAVLVKDRVCIGSEVAPLCTEVDVMAAVEMQHRLFEEMPYDGLVGLGMGGLSAEAGSDFFSRLVASNPTLVPQLGMSLGAQSGELYVGHQEASRMSKELTWFPVLHPEDGFWEVAVKQIRLGNRTLDSCQSGCRGVIDTGASRLGVQKDSFEVLRSALATATPLVGGGCQGEDLLFDLGEMTLKLRVEDYAAGPSCAPQLGSLDLDPKEGFAGVYAFGEAMLRQYYTALDWTQRRIGFAPAAPRRVPLSRGGSPAPGRNVHKQRQREKAEGLQSGRCLAAGGGALRSKPVASWKTSWEGWPAPMDLSSARKLASSLGATSSARRASGRVLQAAARALVEAQEHLGAAQLLLELRDFGVEREVLDRRLTPSEAEQLFDEAAVRLGHAYLNANLWGNAWEALIAACAQPRLSQPLASWALSGLASAAERGCKAATEPLRQVELLQGALDAEAVWGALPRERREGLEIYMALSLEKIGRVKESKALLTRIAQQGSAERRQQAEWALLVQDAESPTATAEGREMRQIWDQVAPTTSTSLRSGRTGAAMGGQGRRKADGLDGAWPVLAMLLLALPLAVPLLLIGR</sequence>
<dbReference type="InterPro" id="IPR034164">
    <property type="entry name" value="Pepsin-like_dom"/>
</dbReference>
<evidence type="ECO:0000313" key="10">
    <source>
        <dbReference type="Proteomes" id="UP001642484"/>
    </source>
</evidence>
<evidence type="ECO:0000256" key="1">
    <source>
        <dbReference type="ARBA" id="ARBA00007447"/>
    </source>
</evidence>
<feature type="transmembrane region" description="Helical" evidence="6">
    <location>
        <begin position="690"/>
        <end position="711"/>
    </location>
</feature>
<keyword evidence="2" id="KW-0645">Protease</keyword>
<evidence type="ECO:0000256" key="6">
    <source>
        <dbReference type="SAM" id="Phobius"/>
    </source>
</evidence>
<keyword evidence="7" id="KW-0732">Signal</keyword>
<feature type="domain" description="Peptidase A1" evidence="8">
    <location>
        <begin position="43"/>
        <end position="372"/>
    </location>
</feature>
<dbReference type="PRINTS" id="PR00792">
    <property type="entry name" value="PEPSIN"/>
</dbReference>
<dbReference type="SUPFAM" id="SSF50630">
    <property type="entry name" value="Acid proteases"/>
    <property type="match status" value="1"/>
</dbReference>
<evidence type="ECO:0000256" key="7">
    <source>
        <dbReference type="SAM" id="SignalP"/>
    </source>
</evidence>
<dbReference type="InterPro" id="IPR033121">
    <property type="entry name" value="PEPTIDASE_A1"/>
</dbReference>
<dbReference type="Gene3D" id="2.40.70.10">
    <property type="entry name" value="Acid Proteases"/>
    <property type="match status" value="2"/>
</dbReference>
<name>A0ABP0QV68_9DINO</name>
<keyword evidence="6" id="KW-0472">Membrane</keyword>
<evidence type="ECO:0000313" key="9">
    <source>
        <dbReference type="EMBL" id="CAK9090802.1"/>
    </source>
</evidence>
<protein>
    <recommendedName>
        <fullName evidence="8">Peptidase A1 domain-containing protein</fullName>
    </recommendedName>
</protein>
<reference evidence="9 10" key="1">
    <citation type="submission" date="2024-02" db="EMBL/GenBank/DDBJ databases">
        <authorList>
            <person name="Chen Y."/>
            <person name="Shah S."/>
            <person name="Dougan E. K."/>
            <person name="Thang M."/>
            <person name="Chan C."/>
        </authorList>
    </citation>
    <scope>NUCLEOTIDE SEQUENCE [LARGE SCALE GENOMIC DNA]</scope>
</reference>
<feature type="chain" id="PRO_5046415764" description="Peptidase A1 domain-containing protein" evidence="7">
    <location>
        <begin position="21"/>
        <end position="713"/>
    </location>
</feature>
<organism evidence="9 10">
    <name type="scientific">Durusdinium trenchii</name>
    <dbReference type="NCBI Taxonomy" id="1381693"/>
    <lineage>
        <taxon>Eukaryota</taxon>
        <taxon>Sar</taxon>
        <taxon>Alveolata</taxon>
        <taxon>Dinophyceae</taxon>
        <taxon>Suessiales</taxon>
        <taxon>Symbiodiniaceae</taxon>
        <taxon>Durusdinium</taxon>
    </lineage>
</organism>
<accession>A0ABP0QV68</accession>
<dbReference type="PANTHER" id="PTHR47966:SF51">
    <property type="entry name" value="BETA-SITE APP-CLEAVING ENZYME, ISOFORM A-RELATED"/>
    <property type="match status" value="1"/>
</dbReference>
<feature type="signal peptide" evidence="7">
    <location>
        <begin position="1"/>
        <end position="20"/>
    </location>
</feature>
<keyword evidence="6" id="KW-1133">Transmembrane helix</keyword>